<sequence length="688" mass="74979">MARMKHIEDSIDSVIKRIVHQHDDGESSEMKTSDSNLMLEKEMKKDFMHQDSVRSNESDKSCVFSTPESIDESISSVVRSLGTSLETSATNPNEVSPSLISQEPKIMSPPSAGGLPVKRKPGRPRKNSGDVKVKLQDKIKQNLVVAETMVPPVTHVGSDDSNLANETRSVSSVSMEAAAPVVKEEPKSVYDFPESPPSSKPSVVSVPQSPTKPLDLSISEIPQTFSVVSGESTVKTEEKEKDQKERSKSKERSKDKEHKKEKKEKKKDKEKKKKNKDKDRDRDREKVKKKDRSDDFGDIPSYPKIKLNIRIGNSPSTTSVSFSSQEKIVSPKKEILSPSASPRPDIPKLVIKALPSLSGQGKDSPTHRASFQKKESKKESKSKKDSSLKISKDISSKSIKKETVEPHYAKVESQSVLQQPSVSTESVYVKAEPVTQSQSEHETDVEPEPEYKPPVALDSVYDEPPVLTPQPLKPRSPSPPTMSPKPPPAREKSPSPAPREPSPAPKQPSPAPREPSPPTREPSPSTREPSPVNEPSPPPKTPSPSGVGSPPPNKSASTSPAMSPSPAASPSPDLSPPATPFRFSPTHPPPKQPSPSPYSTPSHSPAPQKIKDSVFPPLPPPSIPPMPPPSSSVMAKSSSSVHRTVVAETVSTFYDDNTGQQIWICPACKFQDDGSPMIGCDICDDWYH</sequence>
<feature type="non-terminal residue" evidence="2">
    <location>
        <position position="688"/>
    </location>
</feature>
<name>A0ABQ9E8M0_TEGGR</name>
<dbReference type="InterPro" id="IPR013083">
    <property type="entry name" value="Znf_RING/FYVE/PHD"/>
</dbReference>
<feature type="compositionally biased region" description="Low complexity" evidence="1">
    <location>
        <begin position="200"/>
        <end position="209"/>
    </location>
</feature>
<reference evidence="2 3" key="1">
    <citation type="submission" date="2022-12" db="EMBL/GenBank/DDBJ databases">
        <title>Chromosome-level genome of Tegillarca granosa.</title>
        <authorList>
            <person name="Kim J."/>
        </authorList>
    </citation>
    <scope>NUCLEOTIDE SEQUENCE [LARGE SCALE GENOMIC DNA]</scope>
    <source>
        <strain evidence="2">Teg-2019</strain>
        <tissue evidence="2">Adductor muscle</tissue>
    </source>
</reference>
<dbReference type="Gene3D" id="3.30.40.10">
    <property type="entry name" value="Zinc/RING finger domain, C3HC4 (zinc finger)"/>
    <property type="match status" value="1"/>
</dbReference>
<feature type="compositionally biased region" description="Polar residues" evidence="1">
    <location>
        <begin position="63"/>
        <end position="101"/>
    </location>
</feature>
<dbReference type="Proteomes" id="UP001217089">
    <property type="component" value="Unassembled WGS sequence"/>
</dbReference>
<feature type="compositionally biased region" description="Pro residues" evidence="1">
    <location>
        <begin position="616"/>
        <end position="630"/>
    </location>
</feature>
<feature type="compositionally biased region" description="Basic and acidic residues" evidence="1">
    <location>
        <begin position="372"/>
        <end position="410"/>
    </location>
</feature>
<feature type="compositionally biased region" description="Polar residues" evidence="1">
    <location>
        <begin position="220"/>
        <end position="233"/>
    </location>
</feature>
<feature type="compositionally biased region" description="Pro residues" evidence="1">
    <location>
        <begin position="495"/>
        <end position="521"/>
    </location>
</feature>
<evidence type="ECO:0000256" key="1">
    <source>
        <dbReference type="SAM" id="MobiDB-lite"/>
    </source>
</evidence>
<feature type="compositionally biased region" description="Low complexity" evidence="1">
    <location>
        <begin position="314"/>
        <end position="324"/>
    </location>
</feature>
<feature type="compositionally biased region" description="Polar residues" evidence="1">
    <location>
        <begin position="412"/>
        <end position="426"/>
    </location>
</feature>
<dbReference type="CDD" id="cd15522">
    <property type="entry name" value="PHD_TAF3"/>
    <property type="match status" value="1"/>
</dbReference>
<evidence type="ECO:0000313" key="2">
    <source>
        <dbReference type="EMBL" id="KAJ8301672.1"/>
    </source>
</evidence>
<feature type="compositionally biased region" description="Basic and acidic residues" evidence="1">
    <location>
        <begin position="39"/>
        <end position="60"/>
    </location>
</feature>
<feature type="region of interest" description="Disordered" evidence="1">
    <location>
        <begin position="18"/>
        <end position="132"/>
    </location>
</feature>
<accession>A0ABQ9E8M0</accession>
<gene>
    <name evidence="2" type="ORF">KUTeg_020659</name>
</gene>
<proteinExistence type="predicted"/>
<dbReference type="PANTHER" id="PTHR46452:SF1">
    <property type="entry name" value="TRANSCRIPTION INITIATION FACTOR TFIID SUBUNIT 3"/>
    <property type="match status" value="1"/>
</dbReference>
<protein>
    <recommendedName>
        <fullName evidence="4">Transcription initiation factor TFIID subunit 3</fullName>
    </recommendedName>
</protein>
<dbReference type="EMBL" id="JARBDR010000918">
    <property type="protein sequence ID" value="KAJ8301672.1"/>
    <property type="molecule type" value="Genomic_DNA"/>
</dbReference>
<feature type="compositionally biased region" description="Low complexity" evidence="1">
    <location>
        <begin position="522"/>
        <end position="531"/>
    </location>
</feature>
<feature type="compositionally biased region" description="Polar residues" evidence="1">
    <location>
        <begin position="159"/>
        <end position="174"/>
    </location>
</feature>
<organism evidence="2 3">
    <name type="scientific">Tegillarca granosa</name>
    <name type="common">Malaysian cockle</name>
    <name type="synonym">Anadara granosa</name>
    <dbReference type="NCBI Taxonomy" id="220873"/>
    <lineage>
        <taxon>Eukaryota</taxon>
        <taxon>Metazoa</taxon>
        <taxon>Spiralia</taxon>
        <taxon>Lophotrochozoa</taxon>
        <taxon>Mollusca</taxon>
        <taxon>Bivalvia</taxon>
        <taxon>Autobranchia</taxon>
        <taxon>Pteriomorphia</taxon>
        <taxon>Arcoida</taxon>
        <taxon>Arcoidea</taxon>
        <taxon>Arcidae</taxon>
        <taxon>Tegillarca</taxon>
    </lineage>
</organism>
<comment type="caution">
    <text evidence="2">The sequence shown here is derived from an EMBL/GenBank/DDBJ whole genome shotgun (WGS) entry which is preliminary data.</text>
</comment>
<feature type="compositionally biased region" description="Pro residues" evidence="1">
    <location>
        <begin position="466"/>
        <end position="487"/>
    </location>
</feature>
<keyword evidence="3" id="KW-1185">Reference proteome</keyword>
<evidence type="ECO:0008006" key="4">
    <source>
        <dbReference type="Google" id="ProtNLM"/>
    </source>
</evidence>
<feature type="compositionally biased region" description="Pro residues" evidence="1">
    <location>
        <begin position="586"/>
        <end position="598"/>
    </location>
</feature>
<dbReference type="SUPFAM" id="SSF57903">
    <property type="entry name" value="FYVE/PHD zinc finger"/>
    <property type="match status" value="1"/>
</dbReference>
<dbReference type="PANTHER" id="PTHR46452">
    <property type="entry name" value="TRANSCRIPTION INITIATION FACTOR TFIID SUBUNIT 3"/>
    <property type="match status" value="1"/>
</dbReference>
<feature type="compositionally biased region" description="Polar residues" evidence="1">
    <location>
        <begin position="357"/>
        <end position="369"/>
    </location>
</feature>
<feature type="compositionally biased region" description="Basic and acidic residues" evidence="1">
    <location>
        <begin position="276"/>
        <end position="295"/>
    </location>
</feature>
<feature type="region of interest" description="Disordered" evidence="1">
    <location>
        <begin position="150"/>
        <end position="639"/>
    </location>
</feature>
<feature type="compositionally biased region" description="Basic residues" evidence="1">
    <location>
        <begin position="117"/>
        <end position="126"/>
    </location>
</feature>
<feature type="compositionally biased region" description="Pro residues" evidence="1">
    <location>
        <begin position="567"/>
        <end position="579"/>
    </location>
</feature>
<dbReference type="PRINTS" id="PR01217">
    <property type="entry name" value="PRICHEXTENSN"/>
</dbReference>
<feature type="compositionally biased region" description="Basic residues" evidence="1">
    <location>
        <begin position="259"/>
        <end position="275"/>
    </location>
</feature>
<feature type="compositionally biased region" description="Pro residues" evidence="1">
    <location>
        <begin position="532"/>
        <end position="542"/>
    </location>
</feature>
<feature type="compositionally biased region" description="Low complexity" evidence="1">
    <location>
        <begin position="543"/>
        <end position="566"/>
    </location>
</feature>
<feature type="compositionally biased region" description="Basic and acidic residues" evidence="1">
    <location>
        <begin position="20"/>
        <end position="32"/>
    </location>
</feature>
<evidence type="ECO:0000313" key="3">
    <source>
        <dbReference type="Proteomes" id="UP001217089"/>
    </source>
</evidence>
<dbReference type="InterPro" id="IPR011011">
    <property type="entry name" value="Znf_FYVE_PHD"/>
</dbReference>
<feature type="compositionally biased region" description="Basic and acidic residues" evidence="1">
    <location>
        <begin position="234"/>
        <end position="258"/>
    </location>
</feature>